<keyword evidence="2" id="KW-1185">Reference proteome</keyword>
<evidence type="ECO:0000313" key="2">
    <source>
        <dbReference type="Proteomes" id="UP001596150"/>
    </source>
</evidence>
<proteinExistence type="predicted"/>
<sequence length="212" mass="22181">MSLALLTPAEAQSGYPSAHALLTLAELRTAAGFGVGGTDDEVTALGDGIALAVARHCGVASAGLAPPTLRKETLVETVRLDAVVTRLILRRRFISVLNVEQGGTALDLSQIEVEAGAGMVSRLSAGGHAKWCGGPIAVTYEAGFDDVPADIRMAAILVARQAISAQRRDLAVKVDAVNDVDRVEYFDPTIFGADMIPPAAMRLLAAYKTENL</sequence>
<dbReference type="Proteomes" id="UP001596150">
    <property type="component" value="Unassembled WGS sequence"/>
</dbReference>
<organism evidence="1 2">
    <name type="scientific">Kaistia terrae</name>
    <dbReference type="NCBI Taxonomy" id="537017"/>
    <lineage>
        <taxon>Bacteria</taxon>
        <taxon>Pseudomonadati</taxon>
        <taxon>Pseudomonadota</taxon>
        <taxon>Alphaproteobacteria</taxon>
        <taxon>Hyphomicrobiales</taxon>
        <taxon>Kaistiaceae</taxon>
        <taxon>Kaistia</taxon>
    </lineage>
</organism>
<protein>
    <recommendedName>
        <fullName evidence="3">Phage gp6-like head-tail connector protein</fullName>
    </recommendedName>
</protein>
<dbReference type="RefSeq" id="WP_266346130.1">
    <property type="nucleotide sequence ID" value="NZ_JAPKNH010000013.1"/>
</dbReference>
<evidence type="ECO:0008006" key="3">
    <source>
        <dbReference type="Google" id="ProtNLM"/>
    </source>
</evidence>
<evidence type="ECO:0000313" key="1">
    <source>
        <dbReference type="EMBL" id="MFC5519153.1"/>
    </source>
</evidence>
<reference evidence="2" key="1">
    <citation type="journal article" date="2019" name="Int. J. Syst. Evol. Microbiol.">
        <title>The Global Catalogue of Microorganisms (GCM) 10K type strain sequencing project: providing services to taxonomists for standard genome sequencing and annotation.</title>
        <authorList>
            <consortium name="The Broad Institute Genomics Platform"/>
            <consortium name="The Broad Institute Genome Sequencing Center for Infectious Disease"/>
            <person name="Wu L."/>
            <person name="Ma J."/>
        </authorList>
    </citation>
    <scope>NUCLEOTIDE SEQUENCE [LARGE SCALE GENOMIC DNA]</scope>
    <source>
        <strain evidence="2">KACC 12633</strain>
    </source>
</reference>
<gene>
    <name evidence="1" type="ORF">ACFPP9_25535</name>
</gene>
<accession>A0ABW0Q394</accession>
<comment type="caution">
    <text evidence="1">The sequence shown here is derived from an EMBL/GenBank/DDBJ whole genome shotgun (WGS) entry which is preliminary data.</text>
</comment>
<name>A0ABW0Q394_9HYPH</name>
<dbReference type="EMBL" id="JBHSML010000032">
    <property type="protein sequence ID" value="MFC5519153.1"/>
    <property type="molecule type" value="Genomic_DNA"/>
</dbReference>